<evidence type="ECO:0000256" key="1">
    <source>
        <dbReference type="SAM" id="Phobius"/>
    </source>
</evidence>
<dbReference type="STRING" id="65499.SAMN04488000_122106"/>
<dbReference type="EMBL" id="FOFV01000022">
    <property type="protein sequence ID" value="SES33316.1"/>
    <property type="molecule type" value="Genomic_DNA"/>
</dbReference>
<evidence type="ECO:0000313" key="3">
    <source>
        <dbReference type="Proteomes" id="UP000199503"/>
    </source>
</evidence>
<gene>
    <name evidence="2" type="ORF">SAMN04488000_122106</name>
</gene>
<name>A0A1H9WHB4_9PSEU</name>
<reference evidence="3" key="1">
    <citation type="submission" date="2016-10" db="EMBL/GenBank/DDBJ databases">
        <authorList>
            <person name="Varghese N."/>
            <person name="Submissions S."/>
        </authorList>
    </citation>
    <scope>NUCLEOTIDE SEQUENCE [LARGE SCALE GENOMIC DNA]</scope>
    <source>
        <strain evidence="3">DSM 44437</strain>
    </source>
</reference>
<keyword evidence="1" id="KW-0812">Transmembrane</keyword>
<keyword evidence="1" id="KW-0472">Membrane</keyword>
<protein>
    <submittedName>
        <fullName evidence="2">Uncharacterized protein</fullName>
    </submittedName>
</protein>
<accession>A0A1H9WHB4</accession>
<sequence length="75" mass="7915">MVSNNHPSLHRGKKMSFDLALRRELSLGLSGILLGAALLLIAFVASEESNGWQAVGTTAVSSECPDSNGWQCASL</sequence>
<feature type="transmembrane region" description="Helical" evidence="1">
    <location>
        <begin position="25"/>
        <end position="45"/>
    </location>
</feature>
<keyword evidence="1" id="KW-1133">Transmembrane helix</keyword>
<organism evidence="2 3">
    <name type="scientific">Lentzea albida</name>
    <dbReference type="NCBI Taxonomy" id="65499"/>
    <lineage>
        <taxon>Bacteria</taxon>
        <taxon>Bacillati</taxon>
        <taxon>Actinomycetota</taxon>
        <taxon>Actinomycetes</taxon>
        <taxon>Pseudonocardiales</taxon>
        <taxon>Pseudonocardiaceae</taxon>
        <taxon>Lentzea</taxon>
    </lineage>
</organism>
<dbReference type="AlphaFoldDB" id="A0A1H9WHB4"/>
<dbReference type="Proteomes" id="UP000199503">
    <property type="component" value="Unassembled WGS sequence"/>
</dbReference>
<evidence type="ECO:0000313" key="2">
    <source>
        <dbReference type="EMBL" id="SES33316.1"/>
    </source>
</evidence>
<proteinExistence type="predicted"/>
<keyword evidence="3" id="KW-1185">Reference proteome</keyword>